<comment type="caution">
    <text evidence="4">The sequence shown here is derived from an EMBL/GenBank/DDBJ whole genome shotgun (WGS) entry which is preliminary data.</text>
</comment>
<organism evidence="4 5">
    <name type="scientific">Amycolatopsis deserti</name>
    <dbReference type="NCBI Taxonomy" id="185696"/>
    <lineage>
        <taxon>Bacteria</taxon>
        <taxon>Bacillati</taxon>
        <taxon>Actinomycetota</taxon>
        <taxon>Actinomycetes</taxon>
        <taxon>Pseudonocardiales</taxon>
        <taxon>Pseudonocardiaceae</taxon>
        <taxon>Amycolatopsis</taxon>
    </lineage>
</organism>
<keyword evidence="2" id="KW-0964">Secreted</keyword>
<reference evidence="5" key="1">
    <citation type="journal article" date="2019" name="Int. J. Syst. Evol. Microbiol.">
        <title>The Global Catalogue of Microorganisms (GCM) 10K type strain sequencing project: providing services to taxonomists for standard genome sequencing and annotation.</title>
        <authorList>
            <consortium name="The Broad Institute Genomics Platform"/>
            <consortium name="The Broad Institute Genome Sequencing Center for Infectious Disease"/>
            <person name="Wu L."/>
            <person name="Ma J."/>
        </authorList>
    </citation>
    <scope>NUCLEOTIDE SEQUENCE [LARGE SCALE GENOMIC DNA]</scope>
    <source>
        <strain evidence="5">CGMCC 4.7677</strain>
    </source>
</reference>
<dbReference type="RefSeq" id="WP_191248913.1">
    <property type="nucleotide sequence ID" value="NZ_BNAU01000011.1"/>
</dbReference>
<evidence type="ECO:0008006" key="6">
    <source>
        <dbReference type="Google" id="ProtNLM"/>
    </source>
</evidence>
<dbReference type="SUPFAM" id="SSF49478">
    <property type="entry name" value="Cna protein B-type domain"/>
    <property type="match status" value="2"/>
</dbReference>
<evidence type="ECO:0000313" key="5">
    <source>
        <dbReference type="Proteomes" id="UP000605897"/>
    </source>
</evidence>
<dbReference type="Pfam" id="PF13620">
    <property type="entry name" value="CarboxypepD_reg"/>
    <property type="match status" value="3"/>
</dbReference>
<keyword evidence="5" id="KW-1185">Reference proteome</keyword>
<sequence length="250" mass="25551">MTALEVRGQVRDTAQDPVAGAAVTLVDSSGQQIARGTTGRDGGYRLLAPGRGVYVLIASAPAYRPEAATVTVGDTAAGADLVLESATGLGGVVRSAATGVPVADATVTLADARGEVVGSYISGHGGEYSFGALPAGPYTLAVNAPGYRPAAVAVHMTDASVRQDVELADAAVIHGSVNVRDLPRPWPRITVSLLDEAGNVARSTYAGEDGHYAFHDLEPGTYTVVATSYAPVRQATRVGDGPARLDVRLT</sequence>
<dbReference type="InterPro" id="IPR013783">
    <property type="entry name" value="Ig-like_fold"/>
</dbReference>
<evidence type="ECO:0000256" key="3">
    <source>
        <dbReference type="ARBA" id="ARBA00022729"/>
    </source>
</evidence>
<dbReference type="SUPFAM" id="SSF49464">
    <property type="entry name" value="Carboxypeptidase regulatory domain-like"/>
    <property type="match status" value="1"/>
</dbReference>
<gene>
    <name evidence="4" type="ORF">GCM10017786_69820</name>
</gene>
<accession>A0ABQ3JE57</accession>
<proteinExistence type="inferred from homology"/>
<evidence type="ECO:0000256" key="2">
    <source>
        <dbReference type="ARBA" id="ARBA00022525"/>
    </source>
</evidence>
<dbReference type="PANTHER" id="PTHR36108">
    <property type="entry name" value="COLOSSIN-B-RELATED"/>
    <property type="match status" value="1"/>
</dbReference>
<comment type="similarity">
    <text evidence="1">Belongs to the serine-aspartate repeat-containing protein (SDr) family.</text>
</comment>
<evidence type="ECO:0000256" key="1">
    <source>
        <dbReference type="ARBA" id="ARBA00007257"/>
    </source>
</evidence>
<dbReference type="Gene3D" id="2.60.40.1120">
    <property type="entry name" value="Carboxypeptidase-like, regulatory domain"/>
    <property type="match status" value="2"/>
</dbReference>
<dbReference type="InterPro" id="IPR008969">
    <property type="entry name" value="CarboxyPept-like_regulatory"/>
</dbReference>
<dbReference type="Gene3D" id="2.60.40.10">
    <property type="entry name" value="Immunoglobulins"/>
    <property type="match status" value="1"/>
</dbReference>
<name>A0ABQ3JE57_9PSEU</name>
<keyword evidence="3" id="KW-0732">Signal</keyword>
<dbReference type="EMBL" id="BNAU01000011">
    <property type="protein sequence ID" value="GHF25676.1"/>
    <property type="molecule type" value="Genomic_DNA"/>
</dbReference>
<dbReference type="PANTHER" id="PTHR36108:SF13">
    <property type="entry name" value="COLOSSIN-B-RELATED"/>
    <property type="match status" value="1"/>
</dbReference>
<evidence type="ECO:0000313" key="4">
    <source>
        <dbReference type="EMBL" id="GHF25676.1"/>
    </source>
</evidence>
<dbReference type="Proteomes" id="UP000605897">
    <property type="component" value="Unassembled WGS sequence"/>
</dbReference>
<protein>
    <recommendedName>
        <fullName evidence="6">Alpha-amylase</fullName>
    </recommendedName>
</protein>